<dbReference type="InterPro" id="IPR000760">
    <property type="entry name" value="Inositol_monophosphatase-like"/>
</dbReference>
<dbReference type="GO" id="GO:0006020">
    <property type="term" value="P:inositol metabolic process"/>
    <property type="evidence" value="ECO:0007669"/>
    <property type="project" value="TreeGrafter"/>
</dbReference>
<proteinExistence type="inferred from homology"/>
<comment type="similarity">
    <text evidence="6">Belongs to the inositol monophosphatase superfamily.</text>
</comment>
<keyword evidence="4 5" id="KW-0460">Magnesium</keyword>
<dbReference type="CDD" id="cd01639">
    <property type="entry name" value="IMPase"/>
    <property type="match status" value="1"/>
</dbReference>
<dbReference type="Proteomes" id="UP000261739">
    <property type="component" value="Unassembled WGS sequence"/>
</dbReference>
<dbReference type="PROSITE" id="PS00630">
    <property type="entry name" value="IMP_2"/>
    <property type="match status" value="1"/>
</dbReference>
<protein>
    <recommendedName>
        <fullName evidence="6">Inositol-1-monophosphatase</fullName>
        <ecNumber evidence="6">3.1.3.25</ecNumber>
    </recommendedName>
</protein>
<dbReference type="PANTHER" id="PTHR20854">
    <property type="entry name" value="INOSITOL MONOPHOSPHATASE"/>
    <property type="match status" value="1"/>
</dbReference>
<keyword evidence="6" id="KW-0378">Hydrolase</keyword>
<comment type="cofactor">
    <cofactor evidence="2 5 6">
        <name>Mg(2+)</name>
        <dbReference type="ChEBI" id="CHEBI:18420"/>
    </cofactor>
</comment>
<dbReference type="GO" id="GO:0007165">
    <property type="term" value="P:signal transduction"/>
    <property type="evidence" value="ECO:0007669"/>
    <property type="project" value="TreeGrafter"/>
</dbReference>
<evidence type="ECO:0000256" key="1">
    <source>
        <dbReference type="ARBA" id="ARBA00001033"/>
    </source>
</evidence>
<evidence type="ECO:0000313" key="7">
    <source>
        <dbReference type="EMBL" id="HCT15361.1"/>
    </source>
</evidence>
<dbReference type="SUPFAM" id="SSF56655">
    <property type="entry name" value="Carbohydrate phosphatase"/>
    <property type="match status" value="1"/>
</dbReference>
<dbReference type="Gene3D" id="3.30.540.10">
    <property type="entry name" value="Fructose-1,6-Bisphosphatase, subunit A, domain 1"/>
    <property type="match status" value="1"/>
</dbReference>
<dbReference type="GO" id="GO:0046854">
    <property type="term" value="P:phosphatidylinositol phosphate biosynthetic process"/>
    <property type="evidence" value="ECO:0007669"/>
    <property type="project" value="InterPro"/>
</dbReference>
<dbReference type="InterPro" id="IPR033942">
    <property type="entry name" value="IMPase"/>
</dbReference>
<evidence type="ECO:0000313" key="8">
    <source>
        <dbReference type="Proteomes" id="UP000261739"/>
    </source>
</evidence>
<dbReference type="EMBL" id="DQID01000293">
    <property type="protein sequence ID" value="HCT15361.1"/>
    <property type="molecule type" value="Genomic_DNA"/>
</dbReference>
<dbReference type="Pfam" id="PF00459">
    <property type="entry name" value="Inositol_P"/>
    <property type="match status" value="1"/>
</dbReference>
<evidence type="ECO:0000256" key="4">
    <source>
        <dbReference type="ARBA" id="ARBA00022842"/>
    </source>
</evidence>
<dbReference type="AlphaFoldDB" id="A0A3D4T2A5"/>
<sequence length="311" mass="31764">MGDMTGTPDQLLLTPQNTADLTAPTAAVLGDRSPEDLRALAVRVASEAAAHVRRSRAGLHGRVAVADTKSSEVDPVTAVDRSSEAVIRRRLAELAAGDAVLGEEDGGALAPDRVTWVADPIDGTVNFVYGIPSSAVSIAAVVDGVPVAAAVADIVRQRVFSACTGGRAMVSGETEPDGRLTGGRVLQVGTETPTELSTALVGTGFSYGADRRRQQAELLVTVLPRVRDIRRIGSAALDLCAVAAGSLDAYYEHGLGPWDHAAGALVAARAGAVVRQASLSAGSDRGLCTLAAVPSVADELADLVAAVSFPA</sequence>
<evidence type="ECO:0000256" key="2">
    <source>
        <dbReference type="ARBA" id="ARBA00001946"/>
    </source>
</evidence>
<name>A0A3D4T2A5_9CORY</name>
<evidence type="ECO:0000256" key="5">
    <source>
        <dbReference type="PIRSR" id="PIRSR600760-2"/>
    </source>
</evidence>
<dbReference type="GO" id="GO:0008934">
    <property type="term" value="F:inositol monophosphate 1-phosphatase activity"/>
    <property type="evidence" value="ECO:0007669"/>
    <property type="project" value="InterPro"/>
</dbReference>
<feature type="binding site" evidence="5">
    <location>
        <position position="122"/>
    </location>
    <ligand>
        <name>Mg(2+)</name>
        <dbReference type="ChEBI" id="CHEBI:18420"/>
        <label>1</label>
        <note>catalytic</note>
    </ligand>
</feature>
<dbReference type="Gene3D" id="3.40.190.80">
    <property type="match status" value="1"/>
</dbReference>
<dbReference type="RefSeq" id="WP_010118778.1">
    <property type="nucleotide sequence ID" value="NZ_DAITTW010000021.1"/>
</dbReference>
<feature type="binding site" evidence="5">
    <location>
        <position position="119"/>
    </location>
    <ligand>
        <name>Mg(2+)</name>
        <dbReference type="ChEBI" id="CHEBI:18420"/>
        <label>1</label>
        <note>catalytic</note>
    </ligand>
</feature>
<dbReference type="GO" id="GO:0046872">
    <property type="term" value="F:metal ion binding"/>
    <property type="evidence" value="ECO:0007669"/>
    <property type="project" value="UniProtKB-KW"/>
</dbReference>
<dbReference type="EC" id="3.1.3.25" evidence="6"/>
<feature type="binding site" evidence="5">
    <location>
        <position position="103"/>
    </location>
    <ligand>
        <name>Mg(2+)</name>
        <dbReference type="ChEBI" id="CHEBI:18420"/>
        <label>1</label>
        <note>catalytic</note>
    </ligand>
</feature>
<dbReference type="InterPro" id="IPR020550">
    <property type="entry name" value="Inositol_monophosphatase_CS"/>
</dbReference>
<evidence type="ECO:0000256" key="6">
    <source>
        <dbReference type="RuleBase" id="RU364068"/>
    </source>
</evidence>
<reference evidence="7 8" key="1">
    <citation type="journal article" date="2018" name="Nat. Biotechnol.">
        <title>A standardized bacterial taxonomy based on genome phylogeny substantially revises the tree of life.</title>
        <authorList>
            <person name="Parks D.H."/>
            <person name="Chuvochina M."/>
            <person name="Waite D.W."/>
            <person name="Rinke C."/>
            <person name="Skarshewski A."/>
            <person name="Chaumeil P.A."/>
            <person name="Hugenholtz P."/>
        </authorList>
    </citation>
    <scope>NUCLEOTIDE SEQUENCE [LARGE SCALE GENOMIC DNA]</scope>
    <source>
        <strain evidence="7">UBA11247</strain>
    </source>
</reference>
<organism evidence="7 8">
    <name type="scientific">Corynebacterium nuruki</name>
    <dbReference type="NCBI Taxonomy" id="1032851"/>
    <lineage>
        <taxon>Bacteria</taxon>
        <taxon>Bacillati</taxon>
        <taxon>Actinomycetota</taxon>
        <taxon>Actinomycetes</taxon>
        <taxon>Mycobacteriales</taxon>
        <taxon>Corynebacteriaceae</taxon>
        <taxon>Corynebacterium</taxon>
    </lineage>
</organism>
<evidence type="ECO:0000256" key="3">
    <source>
        <dbReference type="ARBA" id="ARBA00022723"/>
    </source>
</evidence>
<gene>
    <name evidence="7" type="ORF">DIW82_11435</name>
</gene>
<feature type="binding site" evidence="5">
    <location>
        <position position="121"/>
    </location>
    <ligand>
        <name>Mg(2+)</name>
        <dbReference type="ChEBI" id="CHEBI:18420"/>
        <label>1</label>
        <note>catalytic</note>
    </ligand>
</feature>
<dbReference type="PANTHER" id="PTHR20854:SF4">
    <property type="entry name" value="INOSITOL-1-MONOPHOSPHATASE-RELATED"/>
    <property type="match status" value="1"/>
</dbReference>
<dbReference type="PRINTS" id="PR00377">
    <property type="entry name" value="IMPHPHTASES"/>
</dbReference>
<feature type="binding site" evidence="5">
    <location>
        <position position="259"/>
    </location>
    <ligand>
        <name>Mg(2+)</name>
        <dbReference type="ChEBI" id="CHEBI:18420"/>
        <label>1</label>
        <note>catalytic</note>
    </ligand>
</feature>
<accession>A0A3D4T2A5</accession>
<dbReference type="STRING" id="863239.GCA_000213935_02602"/>
<keyword evidence="3 5" id="KW-0479">Metal-binding</keyword>
<comment type="caution">
    <text evidence="7">The sequence shown here is derived from an EMBL/GenBank/DDBJ whole genome shotgun (WGS) entry which is preliminary data.</text>
</comment>
<comment type="catalytic activity">
    <reaction evidence="1 6">
        <text>a myo-inositol phosphate + H2O = myo-inositol + phosphate</text>
        <dbReference type="Rhea" id="RHEA:24056"/>
        <dbReference type="ChEBI" id="CHEBI:15377"/>
        <dbReference type="ChEBI" id="CHEBI:17268"/>
        <dbReference type="ChEBI" id="CHEBI:43474"/>
        <dbReference type="ChEBI" id="CHEBI:84139"/>
        <dbReference type="EC" id="3.1.3.25"/>
    </reaction>
</comment>